<proteinExistence type="predicted"/>
<reference evidence="1" key="2">
    <citation type="journal article" date="2022" name="New Phytol.">
        <title>Evolutionary transition to the ectomycorrhizal habit in the genomes of a hyperdiverse lineage of mushroom-forming fungi.</title>
        <authorList>
            <person name="Looney B."/>
            <person name="Miyauchi S."/>
            <person name="Morin E."/>
            <person name="Drula E."/>
            <person name="Courty P.E."/>
            <person name="Kohler A."/>
            <person name="Kuo A."/>
            <person name="LaButti K."/>
            <person name="Pangilinan J."/>
            <person name="Lipzen A."/>
            <person name="Riley R."/>
            <person name="Andreopoulos W."/>
            <person name="He G."/>
            <person name="Johnson J."/>
            <person name="Nolan M."/>
            <person name="Tritt A."/>
            <person name="Barry K.W."/>
            <person name="Grigoriev I.V."/>
            <person name="Nagy L.G."/>
            <person name="Hibbett D."/>
            <person name="Henrissat B."/>
            <person name="Matheny P.B."/>
            <person name="Labbe J."/>
            <person name="Martin F.M."/>
        </authorList>
    </citation>
    <scope>NUCLEOTIDE SEQUENCE</scope>
    <source>
        <strain evidence="1">FP105234-sp</strain>
    </source>
</reference>
<reference evidence="1" key="1">
    <citation type="submission" date="2021-02" db="EMBL/GenBank/DDBJ databases">
        <authorList>
            <consortium name="DOE Joint Genome Institute"/>
            <person name="Ahrendt S."/>
            <person name="Looney B.P."/>
            <person name="Miyauchi S."/>
            <person name="Morin E."/>
            <person name="Drula E."/>
            <person name="Courty P.E."/>
            <person name="Chicoki N."/>
            <person name="Fauchery L."/>
            <person name="Kohler A."/>
            <person name="Kuo A."/>
            <person name="Labutti K."/>
            <person name="Pangilinan J."/>
            <person name="Lipzen A."/>
            <person name="Riley R."/>
            <person name="Andreopoulos W."/>
            <person name="He G."/>
            <person name="Johnson J."/>
            <person name="Barry K.W."/>
            <person name="Grigoriev I.V."/>
            <person name="Nagy L."/>
            <person name="Hibbett D."/>
            <person name="Henrissat B."/>
            <person name="Matheny P.B."/>
            <person name="Labbe J."/>
            <person name="Martin F."/>
        </authorList>
    </citation>
    <scope>NUCLEOTIDE SEQUENCE</scope>
    <source>
        <strain evidence="1">FP105234-sp</strain>
    </source>
</reference>
<evidence type="ECO:0000313" key="1">
    <source>
        <dbReference type="EMBL" id="KAI0041532.1"/>
    </source>
</evidence>
<name>A0ACB8RCE3_9AGAM</name>
<organism evidence="1 2">
    <name type="scientific">Auriscalpium vulgare</name>
    <dbReference type="NCBI Taxonomy" id="40419"/>
    <lineage>
        <taxon>Eukaryota</taxon>
        <taxon>Fungi</taxon>
        <taxon>Dikarya</taxon>
        <taxon>Basidiomycota</taxon>
        <taxon>Agaricomycotina</taxon>
        <taxon>Agaricomycetes</taxon>
        <taxon>Russulales</taxon>
        <taxon>Auriscalpiaceae</taxon>
        <taxon>Auriscalpium</taxon>
    </lineage>
</organism>
<comment type="caution">
    <text evidence="1">The sequence shown here is derived from an EMBL/GenBank/DDBJ whole genome shotgun (WGS) entry which is preliminary data.</text>
</comment>
<sequence length="180" mass="20835">MTRPCTEPLRVDPPGPPIDDFDDDPFPDIPFPDFPGGLGNSEKWWVKHRDWLQEAGYTLRRRYQADWTPSWKPPGDLWLKYEDGLPVFHIMDGTRMSDGLHVAMKRISDSDFPHEVEIYRRLTSEPLSSDPRNRTAPLFDVLQVPGEPGEHFLVMPLLRPLENPEFETFGQAITSFTQIF</sequence>
<evidence type="ECO:0000313" key="2">
    <source>
        <dbReference type="Proteomes" id="UP000814033"/>
    </source>
</evidence>
<protein>
    <submittedName>
        <fullName evidence="1">Uncharacterized protein</fullName>
    </submittedName>
</protein>
<gene>
    <name evidence="1" type="ORF">FA95DRAFT_1610940</name>
</gene>
<keyword evidence="2" id="KW-1185">Reference proteome</keyword>
<accession>A0ACB8RCE3</accession>
<dbReference type="EMBL" id="MU276117">
    <property type="protein sequence ID" value="KAI0041532.1"/>
    <property type="molecule type" value="Genomic_DNA"/>
</dbReference>
<dbReference type="Proteomes" id="UP000814033">
    <property type="component" value="Unassembled WGS sequence"/>
</dbReference>